<evidence type="ECO:0000313" key="1">
    <source>
        <dbReference type="EMBL" id="CAH1535394.1"/>
    </source>
</evidence>
<comment type="caution">
    <text evidence="1">The sequence shown here is derived from an EMBL/GenBank/DDBJ whole genome shotgun (WGS) entry which is preliminary data.</text>
</comment>
<name>A0AAU9Q8P9_9VIBR</name>
<reference evidence="1" key="1">
    <citation type="submission" date="2022-01" db="EMBL/GenBank/DDBJ databases">
        <authorList>
            <person name="Lagorce A."/>
        </authorList>
    </citation>
    <scope>NUCLEOTIDE SEQUENCE</scope>
    <source>
        <strain evidence="1">Th15_F1_D04</strain>
    </source>
</reference>
<sequence>MISAIFSDPAKIDNLVLLENTLIYIKLLITITIKSKGSCFSKLLSLMSGKQKTKHHDIEIIPHLKAS</sequence>
<dbReference type="EMBL" id="CAKMTQ010000034">
    <property type="protein sequence ID" value="CAH1535394.1"/>
    <property type="molecule type" value="Genomic_DNA"/>
</dbReference>
<proteinExistence type="predicted"/>
<protein>
    <submittedName>
        <fullName evidence="1">Uncharacterized protein</fullName>
    </submittedName>
</protein>
<dbReference type="Proteomes" id="UP001295420">
    <property type="component" value="Unassembled WGS sequence"/>
</dbReference>
<dbReference type="AlphaFoldDB" id="A0AAU9Q8P9"/>
<accession>A0AAU9Q8P9</accession>
<evidence type="ECO:0000313" key="2">
    <source>
        <dbReference type="Proteomes" id="UP001295420"/>
    </source>
</evidence>
<gene>
    <name evidence="1" type="ORF">THF1D04_40174</name>
</gene>
<organism evidence="1 2">
    <name type="scientific">Vibrio owensii</name>
    <dbReference type="NCBI Taxonomy" id="696485"/>
    <lineage>
        <taxon>Bacteria</taxon>
        <taxon>Pseudomonadati</taxon>
        <taxon>Pseudomonadota</taxon>
        <taxon>Gammaproteobacteria</taxon>
        <taxon>Vibrionales</taxon>
        <taxon>Vibrionaceae</taxon>
        <taxon>Vibrio</taxon>
    </lineage>
</organism>